<dbReference type="InterPro" id="IPR045040">
    <property type="entry name" value="PORR_fam"/>
</dbReference>
<dbReference type="EMBL" id="JAAWWB010000022">
    <property type="protein sequence ID" value="KAG6755480.1"/>
    <property type="molecule type" value="Genomic_DNA"/>
</dbReference>
<dbReference type="InterPro" id="IPR021099">
    <property type="entry name" value="PORR_domain"/>
</dbReference>
<gene>
    <name evidence="2" type="ORF">POTOM_041306</name>
</gene>
<dbReference type="PANTHER" id="PTHR31476">
    <property type="entry name" value="PROTEIN WHAT'S THIS FACTOR 1 HOMOLOG, CHLOROPLASTIC"/>
    <property type="match status" value="1"/>
</dbReference>
<dbReference type="Pfam" id="PF11955">
    <property type="entry name" value="PORR"/>
    <property type="match status" value="1"/>
</dbReference>
<protein>
    <recommendedName>
        <fullName evidence="1">PORR domain-containing protein</fullName>
    </recommendedName>
</protein>
<evidence type="ECO:0000313" key="2">
    <source>
        <dbReference type="EMBL" id="KAG6755480.1"/>
    </source>
</evidence>
<evidence type="ECO:0000259" key="1">
    <source>
        <dbReference type="Pfam" id="PF11955"/>
    </source>
</evidence>
<organism evidence="2 3">
    <name type="scientific">Populus tomentosa</name>
    <name type="common">Chinese white poplar</name>
    <dbReference type="NCBI Taxonomy" id="118781"/>
    <lineage>
        <taxon>Eukaryota</taxon>
        <taxon>Viridiplantae</taxon>
        <taxon>Streptophyta</taxon>
        <taxon>Embryophyta</taxon>
        <taxon>Tracheophyta</taxon>
        <taxon>Spermatophyta</taxon>
        <taxon>Magnoliopsida</taxon>
        <taxon>eudicotyledons</taxon>
        <taxon>Gunneridae</taxon>
        <taxon>Pentapetalae</taxon>
        <taxon>rosids</taxon>
        <taxon>fabids</taxon>
        <taxon>Malpighiales</taxon>
        <taxon>Salicaceae</taxon>
        <taxon>Saliceae</taxon>
        <taxon>Populus</taxon>
    </lineage>
</organism>
<accession>A0A8X8CIH2</accession>
<sequence length="307" mass="34907">MDLQKKPFLILKLKSIIQSQRHQSVFLRDLEKEVGFLQKWNFMSVIEKYPSIFRVGGGNSRSPPFVTFTEKAEKIAREEAEAKELTELILVKNLLLMLSVDCRVPLEKIGSIENELEVASREERRRLEGVPAINPTKQTARISKDGNFLDPFDFDMGFAAANSAYFLLNCHILLFISSSLIAKPPSYLPLVTELLSLTMEKRMTSAQLDAFHSEFMLPSRLLYVFLEDAYDGSNLIEKCPLHLFHDKFVVLSGRAPIDSCSARIFKTRYLNCVLPISTTNAIAFETCEDYALIVSLSHGRVELPEEY</sequence>
<dbReference type="PANTHER" id="PTHR31476:SF11">
    <property type="entry name" value="UBIQUITIN CARBOXYL-TERMINAL HYDROLASE FAMILY PROTEIN"/>
    <property type="match status" value="1"/>
</dbReference>
<dbReference type="AlphaFoldDB" id="A0A8X8CIH2"/>
<name>A0A8X8CIH2_POPTO</name>
<comment type="caution">
    <text evidence="2">The sequence shown here is derived from an EMBL/GenBank/DDBJ whole genome shotgun (WGS) entry which is preliminary data.</text>
</comment>
<dbReference type="GO" id="GO:0003723">
    <property type="term" value="F:RNA binding"/>
    <property type="evidence" value="ECO:0007669"/>
    <property type="project" value="InterPro"/>
</dbReference>
<evidence type="ECO:0000313" key="3">
    <source>
        <dbReference type="Proteomes" id="UP000886885"/>
    </source>
</evidence>
<keyword evidence="3" id="KW-1185">Reference proteome</keyword>
<reference evidence="2" key="1">
    <citation type="journal article" date="2020" name="bioRxiv">
        <title>Hybrid origin of Populus tomentosa Carr. identified through genome sequencing and phylogenomic analysis.</title>
        <authorList>
            <person name="An X."/>
            <person name="Gao K."/>
            <person name="Chen Z."/>
            <person name="Li J."/>
            <person name="Yang X."/>
            <person name="Yang X."/>
            <person name="Zhou J."/>
            <person name="Guo T."/>
            <person name="Zhao T."/>
            <person name="Huang S."/>
            <person name="Miao D."/>
            <person name="Khan W.U."/>
            <person name="Rao P."/>
            <person name="Ye M."/>
            <person name="Lei B."/>
            <person name="Liao W."/>
            <person name="Wang J."/>
            <person name="Ji L."/>
            <person name="Li Y."/>
            <person name="Guo B."/>
            <person name="Mustafa N.S."/>
            <person name="Li S."/>
            <person name="Yun Q."/>
            <person name="Keller S.R."/>
            <person name="Mao J."/>
            <person name="Zhang R."/>
            <person name="Strauss S.H."/>
        </authorList>
    </citation>
    <scope>NUCLEOTIDE SEQUENCE</scope>
    <source>
        <strain evidence="2">GM15</strain>
        <tissue evidence="2">Leaf</tissue>
    </source>
</reference>
<proteinExistence type="predicted"/>
<dbReference type="Proteomes" id="UP000886885">
    <property type="component" value="Chromosome 11D"/>
</dbReference>
<feature type="domain" description="PORR" evidence="1">
    <location>
        <begin position="2"/>
        <end position="116"/>
    </location>
</feature>